<evidence type="ECO:0000313" key="3">
    <source>
        <dbReference type="Proteomes" id="UP001589894"/>
    </source>
</evidence>
<proteinExistence type="inferred from homology"/>
<protein>
    <recommendedName>
        <fullName evidence="1">ESAT-6-like protein</fullName>
    </recommendedName>
</protein>
<organism evidence="2 3">
    <name type="scientific">Plantactinospora siamensis</name>
    <dbReference type="NCBI Taxonomy" id="555372"/>
    <lineage>
        <taxon>Bacteria</taxon>
        <taxon>Bacillati</taxon>
        <taxon>Actinomycetota</taxon>
        <taxon>Actinomycetes</taxon>
        <taxon>Micromonosporales</taxon>
        <taxon>Micromonosporaceae</taxon>
        <taxon>Plantactinospora</taxon>
    </lineage>
</organism>
<dbReference type="InterPro" id="IPR036689">
    <property type="entry name" value="ESAT-6-like_sf"/>
</dbReference>
<evidence type="ECO:0000313" key="2">
    <source>
        <dbReference type="EMBL" id="MFC0562889.1"/>
    </source>
</evidence>
<dbReference type="InterPro" id="IPR010310">
    <property type="entry name" value="T7SS_ESAT-6-like"/>
</dbReference>
<reference evidence="2 3" key="1">
    <citation type="submission" date="2024-09" db="EMBL/GenBank/DDBJ databases">
        <authorList>
            <person name="Sun Q."/>
            <person name="Mori K."/>
        </authorList>
    </citation>
    <scope>NUCLEOTIDE SEQUENCE [LARGE SCALE GENOMIC DNA]</scope>
    <source>
        <strain evidence="2 3">TBRC 2205</strain>
    </source>
</reference>
<dbReference type="Pfam" id="PF06013">
    <property type="entry name" value="WXG100"/>
    <property type="match status" value="1"/>
</dbReference>
<dbReference type="Proteomes" id="UP001589894">
    <property type="component" value="Unassembled WGS sequence"/>
</dbReference>
<dbReference type="SUPFAM" id="SSF140453">
    <property type="entry name" value="EsxAB dimer-like"/>
    <property type="match status" value="1"/>
</dbReference>
<dbReference type="Gene3D" id="1.10.287.1060">
    <property type="entry name" value="ESAT-6-like"/>
    <property type="match status" value="1"/>
</dbReference>
<gene>
    <name evidence="2" type="ORF">ACFFHU_01705</name>
</gene>
<accession>A0ABV6NQ46</accession>
<evidence type="ECO:0000256" key="1">
    <source>
        <dbReference type="RuleBase" id="RU362001"/>
    </source>
</evidence>
<dbReference type="EMBL" id="JBHLUE010000002">
    <property type="protein sequence ID" value="MFC0562889.1"/>
    <property type="molecule type" value="Genomic_DNA"/>
</dbReference>
<dbReference type="RefSeq" id="WP_377334938.1">
    <property type="nucleotide sequence ID" value="NZ_JBHLUE010000002.1"/>
</dbReference>
<comment type="similarity">
    <text evidence="1">Belongs to the WXG100 family.</text>
</comment>
<keyword evidence="3" id="KW-1185">Reference proteome</keyword>
<dbReference type="NCBIfam" id="TIGR03930">
    <property type="entry name" value="WXG100_ESAT6"/>
    <property type="match status" value="1"/>
</dbReference>
<sequence length="96" mass="10742">MTEIRYDFPLLLAAADQCGGATKNMLGELDQLKRNIQPMMATWDGDAQAAYHVRQTQWETAAHDLQALLGKIEKALRESALKMQQREHKNAGKFGG</sequence>
<comment type="caution">
    <text evidence="2">The sequence shown here is derived from an EMBL/GenBank/DDBJ whole genome shotgun (WGS) entry which is preliminary data.</text>
</comment>
<name>A0ABV6NQ46_9ACTN</name>